<dbReference type="GO" id="GO:0003712">
    <property type="term" value="F:transcription coregulator activity"/>
    <property type="evidence" value="ECO:0007669"/>
    <property type="project" value="UniProtKB-UniRule"/>
</dbReference>
<dbReference type="PANTHER" id="PTHR12809:SF2">
    <property type="entry name" value="MEDIATOR OF RNA POLYMERASE II TRANSCRIPTION SUBUNIT 14"/>
    <property type="match status" value="1"/>
</dbReference>
<comment type="subcellular location">
    <subcellularLocation>
        <location evidence="1 9">Nucleus</location>
    </subcellularLocation>
</comment>
<dbReference type="GO" id="GO:0016592">
    <property type="term" value="C:mediator complex"/>
    <property type="evidence" value="ECO:0007669"/>
    <property type="project" value="UniProtKB-UniRule"/>
</dbReference>
<dbReference type="STRING" id="4829.A0A170ANV0"/>
<reference evidence="12" key="1">
    <citation type="submission" date="2016-04" db="EMBL/GenBank/DDBJ databases">
        <authorList>
            <person name="Evans L.H."/>
            <person name="Alamgir A."/>
            <person name="Owens N."/>
            <person name="Weber N.D."/>
            <person name="Virtaneva K."/>
            <person name="Barbian K."/>
            <person name="Babar A."/>
            <person name="Rosenke K."/>
        </authorList>
    </citation>
    <scope>NUCLEOTIDE SEQUENCE [LARGE SCALE GENOMIC DNA]</scope>
    <source>
        <strain evidence="12">CBS 101.48</strain>
    </source>
</reference>
<comment type="similarity">
    <text evidence="2 9">Belongs to the Mediator complex subunit 14 family.</text>
</comment>
<feature type="compositionally biased region" description="Pro residues" evidence="10">
    <location>
        <begin position="1199"/>
        <end position="1210"/>
    </location>
</feature>
<feature type="compositionally biased region" description="Low complexity" evidence="10">
    <location>
        <begin position="1211"/>
        <end position="1222"/>
    </location>
</feature>
<evidence type="ECO:0000313" key="13">
    <source>
        <dbReference type="Proteomes" id="UP000078561"/>
    </source>
</evidence>
<keyword evidence="6 9" id="KW-0804">Transcription</keyword>
<dbReference type="InParanoid" id="A0A170ANV0"/>
<feature type="compositionally biased region" description="Polar residues" evidence="10">
    <location>
        <begin position="695"/>
        <end position="704"/>
    </location>
</feature>
<evidence type="ECO:0000256" key="10">
    <source>
        <dbReference type="SAM" id="MobiDB-lite"/>
    </source>
</evidence>
<comment type="subunit">
    <text evidence="9">Component of the Mediator complex.</text>
</comment>
<evidence type="ECO:0000259" key="11">
    <source>
        <dbReference type="Pfam" id="PF08638"/>
    </source>
</evidence>
<evidence type="ECO:0000256" key="1">
    <source>
        <dbReference type="ARBA" id="ARBA00004123"/>
    </source>
</evidence>
<name>A0A170ANV0_ABSGL</name>
<accession>A0A170ANV0</accession>
<keyword evidence="5 9" id="KW-0010">Activator</keyword>
<dbReference type="GO" id="GO:0006357">
    <property type="term" value="P:regulation of transcription by RNA polymerase II"/>
    <property type="evidence" value="ECO:0007669"/>
    <property type="project" value="InterPro"/>
</dbReference>
<evidence type="ECO:0000313" key="12">
    <source>
        <dbReference type="EMBL" id="SAM07877.1"/>
    </source>
</evidence>
<proteinExistence type="inferred from homology"/>
<feature type="compositionally biased region" description="Low complexity" evidence="10">
    <location>
        <begin position="672"/>
        <end position="689"/>
    </location>
</feature>
<dbReference type="Pfam" id="PF08638">
    <property type="entry name" value="Med14"/>
    <property type="match status" value="1"/>
</dbReference>
<dbReference type="PANTHER" id="PTHR12809">
    <property type="entry name" value="MEDIATOR COMPLEX SUBUNIT"/>
    <property type="match status" value="1"/>
</dbReference>
<keyword evidence="13" id="KW-1185">Reference proteome</keyword>
<evidence type="ECO:0000256" key="2">
    <source>
        <dbReference type="ARBA" id="ARBA00007813"/>
    </source>
</evidence>
<feature type="domain" description="Mediator complex subunit MED14 N-terminal" evidence="11">
    <location>
        <begin position="67"/>
        <end position="255"/>
    </location>
</feature>
<feature type="compositionally biased region" description="Polar residues" evidence="10">
    <location>
        <begin position="309"/>
        <end position="323"/>
    </location>
</feature>
<evidence type="ECO:0000256" key="5">
    <source>
        <dbReference type="ARBA" id="ARBA00023159"/>
    </source>
</evidence>
<feature type="region of interest" description="Disordered" evidence="10">
    <location>
        <begin position="1"/>
        <end position="53"/>
    </location>
</feature>
<keyword evidence="4 9" id="KW-0805">Transcription regulation</keyword>
<protein>
    <recommendedName>
        <fullName evidence="3 9">Mediator of RNA polymerase II transcription subunit 14</fullName>
    </recommendedName>
    <alternativeName>
        <fullName evidence="8 9">Mediator complex subunit 14</fullName>
    </alternativeName>
</protein>
<dbReference type="GO" id="GO:0070847">
    <property type="term" value="C:core mediator complex"/>
    <property type="evidence" value="ECO:0007669"/>
    <property type="project" value="TreeGrafter"/>
</dbReference>
<feature type="region of interest" description="Disordered" evidence="10">
    <location>
        <begin position="784"/>
        <end position="804"/>
    </location>
</feature>
<evidence type="ECO:0000256" key="7">
    <source>
        <dbReference type="ARBA" id="ARBA00023242"/>
    </source>
</evidence>
<dbReference type="OMA" id="VEMASMV"/>
<feature type="compositionally biased region" description="Polar residues" evidence="10">
    <location>
        <begin position="1"/>
        <end position="40"/>
    </location>
</feature>
<feature type="region of interest" description="Disordered" evidence="10">
    <location>
        <begin position="1193"/>
        <end position="1234"/>
    </location>
</feature>
<evidence type="ECO:0000256" key="6">
    <source>
        <dbReference type="ARBA" id="ARBA00023163"/>
    </source>
</evidence>
<evidence type="ECO:0000256" key="3">
    <source>
        <dbReference type="ARBA" id="ARBA00019619"/>
    </source>
</evidence>
<keyword evidence="7 9" id="KW-0539">Nucleus</keyword>
<evidence type="ECO:0000256" key="8">
    <source>
        <dbReference type="ARBA" id="ARBA00032007"/>
    </source>
</evidence>
<organism evidence="12">
    <name type="scientific">Absidia glauca</name>
    <name type="common">Pin mould</name>
    <dbReference type="NCBI Taxonomy" id="4829"/>
    <lineage>
        <taxon>Eukaryota</taxon>
        <taxon>Fungi</taxon>
        <taxon>Fungi incertae sedis</taxon>
        <taxon>Mucoromycota</taxon>
        <taxon>Mucoromycotina</taxon>
        <taxon>Mucoromycetes</taxon>
        <taxon>Mucorales</taxon>
        <taxon>Cunninghamellaceae</taxon>
        <taxon>Absidia</taxon>
    </lineage>
</organism>
<sequence length="1346" mass="152153">MDDKTQISTEVNGYGKQQQHLPQTNNGFDDTNGTHINSNKEQQRPLVNGDNTPVPKKIVLPVEMASMVPLRTLVGKMIHKAHADLMTLTDTLPSMSDVERKRQILNYTTFTRKQFLKLTVLMKWAENADDIQMCQNVMSFLANQNRTFQDTVDWLHRIHIDLPGTRVRNFDILTAVDVLSTGTYQKMPTKIEDMLPPTPLTDRQVLETFEKMNDDIRVRMLTKEVLPSTMQEYRIENGRVYFYVNNEFEVALTLMGNSNDRKWWIVSLDVLVQPSSDGSASDVDISLNDIQRQRLRSNAQRQLVPPETPSTNTEQSVTNSPFDSTDKETKPSTEQQPSNNANQLFFPLVNLYDYLHLFCLNMQLEVVYMQATMMAKSRWLDQLKVHMNPTRTSLTLIYWGGGSATAQWGSPQNIDQGSQQHARSTSIEISVRNEDSRLGKQTVASSRALSIAVRDEYKGLIQKCGIGASVSLADLDEVSKTKVYNSLKYPKTSLDILWSGDSDLHTKETLLNPTDMNVERLISHVTTYHKQSILTKFRQLLKSEASFLKDNGLTLMDDTTESSDFDSRVGRVKVYETEKNGGDGNVKLGGLEDRLNTDPSNIGRHLLWLRSGVVVHEIVSLAKQLNLQPFHPSQMHLRSDDMLKLFGDLPGVSPEPIDLSSSKKRLLQQQGVPSSSASVTSSSSASSTPARRTGADQSQLPSTKPSYPQHCVFLQFSQFEDWYLVITVIRNEFQPSLCCLKKTSDQNAIYQEFVDLIHVDHDQVWKERFISGRNDLVDLESDLTKHQNGEPNSGTDEFDAGGHSAKRRRTLTGLEIVPEPSKSPSDKVDKAFITNRKIELQLHQYRTIRSYTRPFIKSFSGKESGTISHPSADRMEVLCISQSDLLKTCAYRNVDMVVPPGNPGAAGAVTGATRIDLIAWVDSIAPRMTNEVMLRASGWWTRGRKQCFVEIQDKVDWSTIPLRSNDLSDHISLDSNSSVLSFTYSNIDSCVDRFLTDWERVFMMANLSRQVSSLWFKKYQDQLTFEPCDMQKLTFTYAKDFVCTIRWGSPNKGQSRRYIVDVGTSQGSTPNSGNNTNTIMHPVNHLRSSVKWNPHWRVISFLQDILNDKRDLVYFVQILFQTLPLMACLQQLESDCTQKGDMGRVCIIPRASDSVRIMFSYLHGVDIRFHGPSTICITDAAFHHTIYRTLQHTSTAKPMAPPPPYIPPSAPTTADQQQQQQQEKGSMEPTNDSIKKNTIAPVSVSQQVICKPFAEFDKVLEDVDQWIFVAPDTRSLEDSVMDGIKVEDGEPQPRQQPWYLSGQYCWQDTSEPSVVPFDHGLLCSASLCRNVLLKLQHFCLSDSPVA</sequence>
<dbReference type="OrthoDB" id="205099at2759"/>
<evidence type="ECO:0000256" key="4">
    <source>
        <dbReference type="ARBA" id="ARBA00023015"/>
    </source>
</evidence>
<comment type="function">
    <text evidence="9">Component of the Mediator complex, a coactivator involved in the regulated transcription of nearly all RNA polymerase II-dependent genes. Mediator functions as a bridge to convey information from gene-specific regulatory proteins to the basal RNA polymerase II transcription machinery. Mediator is recruited to promoters by direct interactions with regulatory proteins and serves as a scaffold for the assembly of a functional preinitiation complex with RNA polymerase II and the general transcription factors.</text>
</comment>
<feature type="region of interest" description="Disordered" evidence="10">
    <location>
        <begin position="670"/>
        <end position="704"/>
    </location>
</feature>
<dbReference type="InterPro" id="IPR013947">
    <property type="entry name" value="Mediator_Med14"/>
</dbReference>
<dbReference type="InterPro" id="IPR055122">
    <property type="entry name" value="Med14_N"/>
</dbReference>
<evidence type="ECO:0000256" key="9">
    <source>
        <dbReference type="RuleBase" id="RU365082"/>
    </source>
</evidence>
<dbReference type="Proteomes" id="UP000078561">
    <property type="component" value="Unassembled WGS sequence"/>
</dbReference>
<feature type="region of interest" description="Disordered" evidence="10">
    <location>
        <begin position="297"/>
        <end position="340"/>
    </location>
</feature>
<dbReference type="EMBL" id="LT554871">
    <property type="protein sequence ID" value="SAM07877.1"/>
    <property type="molecule type" value="Genomic_DNA"/>
</dbReference>
<gene>
    <name evidence="12" type="primary">ABSGL_13535.1 scaffold 14267</name>
</gene>